<dbReference type="STRING" id="64791.A0A151WIV4"/>
<dbReference type="EMBL" id="KQ983057">
    <property type="protein sequence ID" value="KYQ47799.1"/>
    <property type="molecule type" value="Genomic_DNA"/>
</dbReference>
<reference evidence="2 3" key="1">
    <citation type="submission" date="2015-09" db="EMBL/GenBank/DDBJ databases">
        <title>Trachymyrmex zeteki WGS genome.</title>
        <authorList>
            <person name="Nygaard S."/>
            <person name="Hu H."/>
            <person name="Boomsma J."/>
            <person name="Zhang G."/>
        </authorList>
    </citation>
    <scope>NUCLEOTIDE SEQUENCE [LARGE SCALE GENOMIC DNA]</scope>
    <source>
        <strain evidence="2">Tzet28-1</strain>
        <tissue evidence="2">Whole body</tissue>
    </source>
</reference>
<keyword evidence="1" id="KW-0472">Membrane</keyword>
<keyword evidence="1" id="KW-0812">Transmembrane</keyword>
<feature type="transmembrane region" description="Helical" evidence="1">
    <location>
        <begin position="142"/>
        <end position="161"/>
    </location>
</feature>
<evidence type="ECO:0000313" key="2">
    <source>
        <dbReference type="EMBL" id="KYQ47799.1"/>
    </source>
</evidence>
<keyword evidence="1" id="KW-1133">Transmembrane helix</keyword>
<gene>
    <name evidence="2" type="ORF">ALC60_13164</name>
</gene>
<organism evidence="2 3">
    <name type="scientific">Mycetomoellerius zeteki</name>
    <dbReference type="NCBI Taxonomy" id="64791"/>
    <lineage>
        <taxon>Eukaryota</taxon>
        <taxon>Metazoa</taxon>
        <taxon>Ecdysozoa</taxon>
        <taxon>Arthropoda</taxon>
        <taxon>Hexapoda</taxon>
        <taxon>Insecta</taxon>
        <taxon>Pterygota</taxon>
        <taxon>Neoptera</taxon>
        <taxon>Endopterygota</taxon>
        <taxon>Hymenoptera</taxon>
        <taxon>Apocrita</taxon>
        <taxon>Aculeata</taxon>
        <taxon>Formicoidea</taxon>
        <taxon>Formicidae</taxon>
        <taxon>Myrmicinae</taxon>
        <taxon>Mycetomoellerius</taxon>
    </lineage>
</organism>
<proteinExistence type="predicted"/>
<accession>A0A151WIV4</accession>
<dbReference type="AlphaFoldDB" id="A0A151WIV4"/>
<keyword evidence="3" id="KW-1185">Reference proteome</keyword>
<dbReference type="Proteomes" id="UP000075809">
    <property type="component" value="Unassembled WGS sequence"/>
</dbReference>
<protein>
    <submittedName>
        <fullName evidence="2">Putative nuclease HARBI1</fullName>
    </submittedName>
</protein>
<evidence type="ECO:0000256" key="1">
    <source>
        <dbReference type="SAM" id="Phobius"/>
    </source>
</evidence>
<evidence type="ECO:0000313" key="3">
    <source>
        <dbReference type="Proteomes" id="UP000075809"/>
    </source>
</evidence>
<name>A0A151WIV4_9HYME</name>
<sequence>MADLFDFLLCVSSDDENYREPNRRRRKRFKQRINYIEELDDIEFKMAVSPMEQLLLTLRIYATGSFLITIGDFSGVSTTSAHYIVHRVSQAITRLRPRYIHFPTTEQEIRKEQLQFYNIARFPRVIGCIDCTHVHVQSFGKFYIYMYTTLITCIFCLSLFYV</sequence>